<dbReference type="InterPro" id="IPR000160">
    <property type="entry name" value="GGDEF_dom"/>
</dbReference>
<name>A0A414B5F5_9FIRM</name>
<dbReference type="PANTHER" id="PTHR46663:SF2">
    <property type="entry name" value="GGDEF DOMAIN-CONTAINING PROTEIN"/>
    <property type="match status" value="1"/>
</dbReference>
<keyword evidence="3" id="KW-1185">Reference proteome</keyword>
<dbReference type="AlphaFoldDB" id="A0A414B5F5"/>
<feature type="domain" description="GGDEF" evidence="1">
    <location>
        <begin position="1"/>
        <end position="108"/>
    </location>
</feature>
<dbReference type="Proteomes" id="UP000284621">
    <property type="component" value="Unassembled WGS sequence"/>
</dbReference>
<dbReference type="EMBL" id="QSID01000008">
    <property type="protein sequence ID" value="RHC64758.1"/>
    <property type="molecule type" value="Genomic_DNA"/>
</dbReference>
<proteinExistence type="predicted"/>
<comment type="caution">
    <text evidence="2">The sequence shown here is derived from an EMBL/GenBank/DDBJ whole genome shotgun (WGS) entry which is preliminary data.</text>
</comment>
<gene>
    <name evidence="2" type="ORF">DW833_07645</name>
</gene>
<sequence>MIDLDGLKHINDTYGHEFGDKYIQIAADVFMDSVPDGTVVSRPGGEPFPLHLSAGVAWYPQDTTDSKIFMQYADFAMYQIKHTVKNQFGYFDMEAYRTSQEQYNEEKG</sequence>
<dbReference type="PANTHER" id="PTHR46663">
    <property type="entry name" value="DIGUANYLATE CYCLASE DGCT-RELATED"/>
    <property type="match status" value="1"/>
</dbReference>
<evidence type="ECO:0000259" key="1">
    <source>
        <dbReference type="PROSITE" id="PS50887"/>
    </source>
</evidence>
<dbReference type="CDD" id="cd01949">
    <property type="entry name" value="GGDEF"/>
    <property type="match status" value="1"/>
</dbReference>
<organism evidence="2 3">
    <name type="scientific">Anaerobutyricum hallii</name>
    <dbReference type="NCBI Taxonomy" id="39488"/>
    <lineage>
        <taxon>Bacteria</taxon>
        <taxon>Bacillati</taxon>
        <taxon>Bacillota</taxon>
        <taxon>Clostridia</taxon>
        <taxon>Lachnospirales</taxon>
        <taxon>Lachnospiraceae</taxon>
        <taxon>Anaerobutyricum</taxon>
    </lineage>
</organism>
<protein>
    <submittedName>
        <fullName evidence="2">GGDEF domain-containing protein</fullName>
    </submittedName>
</protein>
<evidence type="ECO:0000313" key="3">
    <source>
        <dbReference type="Proteomes" id="UP000284621"/>
    </source>
</evidence>
<dbReference type="InterPro" id="IPR029787">
    <property type="entry name" value="Nucleotide_cyclase"/>
</dbReference>
<dbReference type="PROSITE" id="PS50887">
    <property type="entry name" value="GGDEF"/>
    <property type="match status" value="1"/>
</dbReference>
<dbReference type="Pfam" id="PF00990">
    <property type="entry name" value="GGDEF"/>
    <property type="match status" value="1"/>
</dbReference>
<evidence type="ECO:0000313" key="2">
    <source>
        <dbReference type="EMBL" id="RHC64758.1"/>
    </source>
</evidence>
<dbReference type="Gene3D" id="3.30.70.270">
    <property type="match status" value="2"/>
</dbReference>
<dbReference type="NCBIfam" id="TIGR00254">
    <property type="entry name" value="GGDEF"/>
    <property type="match status" value="1"/>
</dbReference>
<dbReference type="InterPro" id="IPR052163">
    <property type="entry name" value="DGC-Regulatory_Protein"/>
</dbReference>
<dbReference type="InterPro" id="IPR043128">
    <property type="entry name" value="Rev_trsase/Diguanyl_cyclase"/>
</dbReference>
<reference evidence="2 3" key="1">
    <citation type="submission" date="2018-08" db="EMBL/GenBank/DDBJ databases">
        <title>A genome reference for cultivated species of the human gut microbiota.</title>
        <authorList>
            <person name="Zou Y."/>
            <person name="Xue W."/>
            <person name="Luo G."/>
        </authorList>
    </citation>
    <scope>NUCLEOTIDE SEQUENCE [LARGE SCALE GENOMIC DNA]</scope>
    <source>
        <strain evidence="2 3">AM34-3LB</strain>
    </source>
</reference>
<dbReference type="SUPFAM" id="SSF55073">
    <property type="entry name" value="Nucleotide cyclase"/>
    <property type="match status" value="1"/>
</dbReference>
<accession>A0A414B5F5</accession>